<dbReference type="Proteomes" id="UP000430564">
    <property type="component" value="Unassembled WGS sequence"/>
</dbReference>
<dbReference type="RefSeq" id="WP_152159165.1">
    <property type="nucleotide sequence ID" value="NZ_WEHX01000136.1"/>
</dbReference>
<dbReference type="OrthoDB" id="9154992at2"/>
<reference evidence="3 4" key="1">
    <citation type="submission" date="2019-10" db="EMBL/GenBank/DDBJ databases">
        <title>Genome diversity of Sutterella seckii.</title>
        <authorList>
            <person name="Chaplin A.V."/>
            <person name="Sokolova S.R."/>
            <person name="Mosin K.A."/>
            <person name="Ivanova E.L."/>
            <person name="Kochetkova T.O."/>
            <person name="Goltsov A.Y."/>
            <person name="Trofimov D.Y."/>
            <person name="Efimov B.A."/>
        </authorList>
    </citation>
    <scope>NUCLEOTIDE SEQUENCE [LARGE SCALE GENOMIC DNA]</scope>
    <source>
        <strain evidence="3 4">ASD393</strain>
    </source>
</reference>
<evidence type="ECO:0000256" key="1">
    <source>
        <dbReference type="SAM" id="MobiDB-lite"/>
    </source>
</evidence>
<feature type="region of interest" description="Disordered" evidence="1">
    <location>
        <begin position="55"/>
        <end position="77"/>
    </location>
</feature>
<feature type="compositionally biased region" description="Basic and acidic residues" evidence="1">
    <location>
        <begin position="116"/>
        <end position="128"/>
    </location>
</feature>
<proteinExistence type="predicted"/>
<protein>
    <submittedName>
        <fullName evidence="3">Uncharacterized protein</fullName>
    </submittedName>
</protein>
<evidence type="ECO:0000256" key="2">
    <source>
        <dbReference type="SAM" id="Phobius"/>
    </source>
</evidence>
<keyword evidence="2" id="KW-1133">Transmembrane helix</keyword>
<feature type="transmembrane region" description="Helical" evidence="2">
    <location>
        <begin position="20"/>
        <end position="44"/>
    </location>
</feature>
<evidence type="ECO:0000313" key="4">
    <source>
        <dbReference type="Proteomes" id="UP000430564"/>
    </source>
</evidence>
<name>A0A6I1ELS0_9BURK</name>
<accession>A0A6I1ELS0</accession>
<organism evidence="3 4">
    <name type="scientific">Sutterella seckii</name>
    <dbReference type="NCBI Taxonomy" id="1944635"/>
    <lineage>
        <taxon>Bacteria</taxon>
        <taxon>Pseudomonadati</taxon>
        <taxon>Pseudomonadota</taxon>
        <taxon>Betaproteobacteria</taxon>
        <taxon>Burkholderiales</taxon>
        <taxon>Sutterellaceae</taxon>
        <taxon>Sutterella</taxon>
    </lineage>
</organism>
<evidence type="ECO:0000313" key="3">
    <source>
        <dbReference type="EMBL" id="KAB7653032.1"/>
    </source>
</evidence>
<sequence length="383" mass="41037">MQALWQELLDFAQTPAGLLILAAAAFVLASFLITGLIFFIASLFKKKSPLAVQPSEDALQEKTPEETSGSAGDPLESFDRRSLKAPIALARLRAQGPDITEAAEPMMPGSAPEPAAPERDLKTEEKPQAEPAVASAPAAESAPEPPQPAPFASAPITPKLPDPFGRANFLLTLPFERRVGLSLAHADLCGADIEAVFFDPEDVSRWDDVTLRLVPFLPQGSGKLLITESDRETFSSGDLFAQPDAVIELSSGLIALEYKSKGDRSEDPLRWAEAMRTKDILQTVINALVLSAEAGRPSAPVLRTNNAVFFIRPSMDLRKVIETKLGDAKQFLSLSASGSGAAGISASDYAELLTPIVAKLFPRPMPSGSLIGMKAHEEMLARR</sequence>
<gene>
    <name evidence="3" type="ORF">GBM95_11150</name>
</gene>
<comment type="caution">
    <text evidence="3">The sequence shown here is derived from an EMBL/GenBank/DDBJ whole genome shotgun (WGS) entry which is preliminary data.</text>
</comment>
<keyword evidence="2" id="KW-0472">Membrane</keyword>
<feature type="region of interest" description="Disordered" evidence="1">
    <location>
        <begin position="102"/>
        <end position="157"/>
    </location>
</feature>
<keyword evidence="2" id="KW-0812">Transmembrane</keyword>
<dbReference type="AlphaFoldDB" id="A0A6I1ELS0"/>
<feature type="compositionally biased region" description="Low complexity" evidence="1">
    <location>
        <begin position="129"/>
        <end position="142"/>
    </location>
</feature>
<dbReference type="EMBL" id="WEHX01000136">
    <property type="protein sequence ID" value="KAB7653032.1"/>
    <property type="molecule type" value="Genomic_DNA"/>
</dbReference>